<name>A0A3E3J451_9FIRM</name>
<evidence type="ECO:0000313" key="1">
    <source>
        <dbReference type="EMBL" id="RGE74095.1"/>
    </source>
</evidence>
<organism evidence="1 2">
    <name type="scientific">Eisenbergiella massiliensis</name>
    <dbReference type="NCBI Taxonomy" id="1720294"/>
    <lineage>
        <taxon>Bacteria</taxon>
        <taxon>Bacillati</taxon>
        <taxon>Bacillota</taxon>
        <taxon>Clostridia</taxon>
        <taxon>Lachnospirales</taxon>
        <taxon>Lachnospiraceae</taxon>
        <taxon>Eisenbergiella</taxon>
    </lineage>
</organism>
<dbReference type="Proteomes" id="UP000261166">
    <property type="component" value="Unassembled WGS sequence"/>
</dbReference>
<dbReference type="EMBL" id="QVLU01000002">
    <property type="protein sequence ID" value="RGE74095.1"/>
    <property type="molecule type" value="Genomic_DNA"/>
</dbReference>
<gene>
    <name evidence="1" type="ORF">DWY69_03155</name>
</gene>
<protein>
    <submittedName>
        <fullName evidence="1">Uncharacterized protein</fullName>
    </submittedName>
</protein>
<evidence type="ECO:0000313" key="2">
    <source>
        <dbReference type="Proteomes" id="UP000261166"/>
    </source>
</evidence>
<proteinExistence type="predicted"/>
<accession>A0A3E3J451</accession>
<sequence>MLSHDDSKIQDRKLILWARFHPDFLYDVLIPEIEANSIQYHVAPQLIDNFRKYRHAENCLYFIHGFAYADIPAGQEYEVVMRINEGIIDQDSVISCKAIVLCFFSEFKMQPIAYAWHGYHAGCLIQFPDGIPDLIQEMYEITEKKPIKITQEICLCTLETLKANSDILDIVIAEEKGEKYNENNRGIYPGTDTAALF</sequence>
<dbReference type="OrthoDB" id="2063205at2"/>
<dbReference type="AlphaFoldDB" id="A0A3E3J451"/>
<comment type="caution">
    <text evidence="1">The sequence shown here is derived from an EMBL/GenBank/DDBJ whole genome shotgun (WGS) entry which is preliminary data.</text>
</comment>
<reference evidence="1 2" key="1">
    <citation type="submission" date="2018-08" db="EMBL/GenBank/DDBJ databases">
        <title>A genome reference for cultivated species of the human gut microbiota.</title>
        <authorList>
            <person name="Zou Y."/>
            <person name="Xue W."/>
            <person name="Luo G."/>
        </authorList>
    </citation>
    <scope>NUCLEOTIDE SEQUENCE [LARGE SCALE GENOMIC DNA]</scope>
    <source>
        <strain evidence="1 2">AF26-4BH</strain>
    </source>
</reference>